<feature type="transmembrane region" description="Helical" evidence="7">
    <location>
        <begin position="358"/>
        <end position="378"/>
    </location>
</feature>
<evidence type="ECO:0000256" key="2">
    <source>
        <dbReference type="ARBA" id="ARBA00022676"/>
    </source>
</evidence>
<dbReference type="GO" id="GO:0005886">
    <property type="term" value="C:plasma membrane"/>
    <property type="evidence" value="ECO:0007669"/>
    <property type="project" value="TreeGrafter"/>
</dbReference>
<evidence type="ECO:0000256" key="6">
    <source>
        <dbReference type="ARBA" id="ARBA00023136"/>
    </source>
</evidence>
<dbReference type="InterPro" id="IPR029044">
    <property type="entry name" value="Nucleotide-diphossugar_trans"/>
</dbReference>
<keyword evidence="6 7" id="KW-0472">Membrane</keyword>
<reference evidence="8 9" key="1">
    <citation type="submission" date="2017-05" db="EMBL/GenBank/DDBJ databases">
        <title>Vagococcus spp. assemblies.</title>
        <authorList>
            <person name="Gulvik C.A."/>
        </authorList>
    </citation>
    <scope>NUCLEOTIDE SEQUENCE [LARGE SCALE GENOMIC DNA]</scope>
    <source>
        <strain evidence="8 9">DSM 24756</strain>
    </source>
</reference>
<dbReference type="SUPFAM" id="SSF53448">
    <property type="entry name" value="Nucleotide-diphospho-sugar transferases"/>
    <property type="match status" value="1"/>
</dbReference>
<keyword evidence="9" id="KW-1185">Reference proteome</keyword>
<feature type="transmembrane region" description="Helical" evidence="7">
    <location>
        <begin position="498"/>
        <end position="520"/>
    </location>
</feature>
<evidence type="ECO:0000256" key="7">
    <source>
        <dbReference type="SAM" id="Phobius"/>
    </source>
</evidence>
<name>A0A430AKW7_9ENTE</name>
<evidence type="ECO:0000256" key="3">
    <source>
        <dbReference type="ARBA" id="ARBA00022679"/>
    </source>
</evidence>
<organism evidence="8 9">
    <name type="scientific">Vagococcus entomophilus</name>
    <dbReference type="NCBI Taxonomy" id="1160095"/>
    <lineage>
        <taxon>Bacteria</taxon>
        <taxon>Bacillati</taxon>
        <taxon>Bacillota</taxon>
        <taxon>Bacilli</taxon>
        <taxon>Lactobacillales</taxon>
        <taxon>Enterococcaceae</taxon>
        <taxon>Vagococcus</taxon>
    </lineage>
</organism>
<dbReference type="Gene3D" id="3.90.550.10">
    <property type="entry name" value="Spore Coat Polysaccharide Biosynthesis Protein SpsA, Chain A"/>
    <property type="match status" value="1"/>
</dbReference>
<dbReference type="InterPro" id="IPR050321">
    <property type="entry name" value="Glycosyltr_2/OpgH_subfam"/>
</dbReference>
<comment type="caution">
    <text evidence="8">The sequence shown here is derived from an EMBL/GenBank/DDBJ whole genome shotgun (WGS) entry which is preliminary data.</text>
</comment>
<dbReference type="InterPro" id="IPR003919">
    <property type="entry name" value="Cell_synth_A"/>
</dbReference>
<dbReference type="Pfam" id="PF13641">
    <property type="entry name" value="Glyco_tranf_2_3"/>
    <property type="match status" value="1"/>
</dbReference>
<feature type="transmembrane region" description="Helical" evidence="7">
    <location>
        <begin position="390"/>
        <end position="408"/>
    </location>
</feature>
<keyword evidence="3" id="KW-0808">Transferase</keyword>
<dbReference type="PRINTS" id="PR01439">
    <property type="entry name" value="CELLSNTHASEA"/>
</dbReference>
<keyword evidence="2" id="KW-0328">Glycosyltransferase</keyword>
<feature type="transmembrane region" description="Helical" evidence="7">
    <location>
        <begin position="56"/>
        <end position="84"/>
    </location>
</feature>
<comment type="subcellular location">
    <subcellularLocation>
        <location evidence="1">Membrane</location>
        <topology evidence="1">Multi-pass membrane protein</topology>
    </subcellularLocation>
</comment>
<feature type="transmembrane region" description="Helical" evidence="7">
    <location>
        <begin position="31"/>
        <end position="49"/>
    </location>
</feature>
<gene>
    <name evidence="8" type="ORF">CBF30_00125</name>
</gene>
<proteinExistence type="predicted"/>
<keyword evidence="4 7" id="KW-0812">Transmembrane</keyword>
<dbReference type="CDD" id="cd06421">
    <property type="entry name" value="CESA_CelA_like"/>
    <property type="match status" value="1"/>
</dbReference>
<evidence type="ECO:0000256" key="5">
    <source>
        <dbReference type="ARBA" id="ARBA00022989"/>
    </source>
</evidence>
<dbReference type="GO" id="GO:0016759">
    <property type="term" value="F:cellulose synthase activity"/>
    <property type="evidence" value="ECO:0007669"/>
    <property type="project" value="InterPro"/>
</dbReference>
<dbReference type="PANTHER" id="PTHR43867">
    <property type="entry name" value="CELLULOSE SYNTHASE CATALYTIC SUBUNIT A [UDP-FORMING]"/>
    <property type="match status" value="1"/>
</dbReference>
<evidence type="ECO:0000313" key="8">
    <source>
        <dbReference type="EMBL" id="RSU08770.1"/>
    </source>
</evidence>
<dbReference type="AlphaFoldDB" id="A0A430AKW7"/>
<dbReference type="GO" id="GO:0035438">
    <property type="term" value="F:cyclic-di-GMP binding"/>
    <property type="evidence" value="ECO:0007669"/>
    <property type="project" value="InterPro"/>
</dbReference>
<feature type="transmembrane region" description="Helical" evidence="7">
    <location>
        <begin position="459"/>
        <end position="486"/>
    </location>
</feature>
<dbReference type="GO" id="GO:0006011">
    <property type="term" value="P:UDP-alpha-D-glucose metabolic process"/>
    <property type="evidence" value="ECO:0007669"/>
    <property type="project" value="InterPro"/>
</dbReference>
<sequence>MWLFLYTIISLFLLIIFYLAGQKSTLFKKGTIILFLFFNLIYLGWRTFYTVPSISILSVLAGILLLLTEWGGFLQSFVFGILFWTDTKRNKKWLADLEILPTVDIFVATYNEPLDLLKRMIVACQLIDYPDKHLVKIYICDDGNRDEVRALCQKYGVIHVTRSDNKHAKAGNLNHALTVSNGEVVVTLDADMIPRKNFLQKTMGYFSDERVGFIQAPQAFFNDDPFQFNLFAEERIINEQDFFMRKLEEKKDHYNATMYIGSNALFKRTTLDSVNGFATGVITEDMATGMLIQAKGWETVFVNEVLAVGLAPETYKDLIKQRDRWCRGNIQVMKKWNIFTLKGLSWMQKLLYIDGIHYWFFGVYKMIFLFAPLLYLLFHIYSLQASFVDLLYFWLPAFLSSQLFFNLVSDKKRTVMWSNVYEIALAPSMAYAALSELFLKKKKKFHVTRKGVQTDQRYFLFKSSFVHIFLLLLSLISLVKILLFWIRPDLVQFNPSSLYINIFWLLYNILCISIAILVAVERPRYRSTERFPVRKHGLLDNLASFKTEVKVQDLNEFGARLSTQKSNLVDSLEHIHLTIDGYSFYGIVKWVIDKNDSAELGIQFQKVPPESYSYVISTVYSTPQKEKDNRGYGNSSLLYTFFNFLFKTEKKPESHKRLTIRERSKLTGEFLKEGTTYPFSVIDASVSGYQIKTKAKLAVGEIISLQLPNFEKPVQVEIRWQKRRVFRTYAGSKILRSTN</sequence>
<accession>A0A430AKW7</accession>
<dbReference type="EMBL" id="NGJZ01000001">
    <property type="protein sequence ID" value="RSU08770.1"/>
    <property type="molecule type" value="Genomic_DNA"/>
</dbReference>
<dbReference type="PANTHER" id="PTHR43867:SF2">
    <property type="entry name" value="CELLULOSE SYNTHASE CATALYTIC SUBUNIT A [UDP-FORMING]"/>
    <property type="match status" value="1"/>
</dbReference>
<evidence type="ECO:0000256" key="4">
    <source>
        <dbReference type="ARBA" id="ARBA00022692"/>
    </source>
</evidence>
<evidence type="ECO:0000256" key="1">
    <source>
        <dbReference type="ARBA" id="ARBA00004141"/>
    </source>
</evidence>
<protein>
    <submittedName>
        <fullName evidence="8">Cellulose synthase</fullName>
    </submittedName>
</protein>
<keyword evidence="5 7" id="KW-1133">Transmembrane helix</keyword>
<dbReference type="Proteomes" id="UP000288669">
    <property type="component" value="Unassembled WGS sequence"/>
</dbReference>
<evidence type="ECO:0000313" key="9">
    <source>
        <dbReference type="Proteomes" id="UP000288669"/>
    </source>
</evidence>